<accession>A0ABC8UF92</accession>
<gene>
    <name evidence="1" type="ORF">ILEXP_LOCUS49639</name>
</gene>
<protein>
    <submittedName>
        <fullName evidence="1">Uncharacterized protein</fullName>
    </submittedName>
</protein>
<proteinExistence type="predicted"/>
<name>A0ABC8UF92_9AQUA</name>
<dbReference type="EMBL" id="CAUOFW020007580">
    <property type="protein sequence ID" value="CAK9179686.1"/>
    <property type="molecule type" value="Genomic_DNA"/>
</dbReference>
<dbReference type="Proteomes" id="UP001642360">
    <property type="component" value="Unassembled WGS sequence"/>
</dbReference>
<organism evidence="1 2">
    <name type="scientific">Ilex paraguariensis</name>
    <name type="common">yerba mate</name>
    <dbReference type="NCBI Taxonomy" id="185542"/>
    <lineage>
        <taxon>Eukaryota</taxon>
        <taxon>Viridiplantae</taxon>
        <taxon>Streptophyta</taxon>
        <taxon>Embryophyta</taxon>
        <taxon>Tracheophyta</taxon>
        <taxon>Spermatophyta</taxon>
        <taxon>Magnoliopsida</taxon>
        <taxon>eudicotyledons</taxon>
        <taxon>Gunneridae</taxon>
        <taxon>Pentapetalae</taxon>
        <taxon>asterids</taxon>
        <taxon>campanulids</taxon>
        <taxon>Aquifoliales</taxon>
        <taxon>Aquifoliaceae</taxon>
        <taxon>Ilex</taxon>
    </lineage>
</organism>
<sequence>MYEDGWVVCRVFKKKNYNRADFQPEAAKEENLTHMKAGGSTFTPVELKQNSQALYDCTFDGSMHLPQLLSPESVVHPYFLSPIAVPLNLNSTADLDLDLESSQNLLRLTSSGNCIQQGRFTGDWSFLDRLLASHQVQDQGKCHPSSQVVDVGPGPSAQRFPFHYRGYETDILKFPKYN</sequence>
<keyword evidence="2" id="KW-1185">Reference proteome</keyword>
<evidence type="ECO:0000313" key="1">
    <source>
        <dbReference type="EMBL" id="CAK9179686.1"/>
    </source>
</evidence>
<reference evidence="1 2" key="1">
    <citation type="submission" date="2024-02" db="EMBL/GenBank/DDBJ databases">
        <authorList>
            <person name="Vignale AGUSTIN F."/>
            <person name="Sosa J E."/>
            <person name="Modenutti C."/>
        </authorList>
    </citation>
    <scope>NUCLEOTIDE SEQUENCE [LARGE SCALE GENOMIC DNA]</scope>
</reference>
<comment type="caution">
    <text evidence="1">The sequence shown here is derived from an EMBL/GenBank/DDBJ whole genome shotgun (WGS) entry which is preliminary data.</text>
</comment>
<evidence type="ECO:0000313" key="2">
    <source>
        <dbReference type="Proteomes" id="UP001642360"/>
    </source>
</evidence>
<dbReference type="AlphaFoldDB" id="A0ABC8UF92"/>